<reference evidence="2" key="1">
    <citation type="submission" date="2022-04" db="EMBL/GenBank/DDBJ databases">
        <title>Desulfatitalea alkaliphila sp. nov., a novel anaerobic sulfate-reducing bacterium isolated from terrestrial mud volcano, Taman Peninsula, Russia.</title>
        <authorList>
            <person name="Khomyakova M.A."/>
            <person name="Merkel A.Y."/>
            <person name="Slobodkin A.I."/>
        </authorList>
    </citation>
    <scope>NUCLEOTIDE SEQUENCE</scope>
    <source>
        <strain evidence="2">M08but</strain>
    </source>
</reference>
<sequence>MGQMADFLSGQMLDDTHDERYRQKIARLLVTEKGYPKSEIRAGRTIRIEVEGRTAQLPLTFTVVRETHTVMLIHYGPGSLTTRHRPALALGRLVAPHQVPRVVVTNGETADILAGDTGRLLGQGLGQIPSRRQLQRALANWQWRPVPAARAAMAARIVMAYEVDDRCPCDTDVCVWPAAPKQ</sequence>
<dbReference type="RefSeq" id="WP_246907525.1">
    <property type="nucleotide sequence ID" value="NZ_JALJRB010000011.1"/>
</dbReference>
<feature type="domain" description="Type I restriction enzyme R protein N-terminal" evidence="1">
    <location>
        <begin position="17"/>
        <end position="129"/>
    </location>
</feature>
<name>A0AA41R3W6_9BACT</name>
<dbReference type="Pfam" id="PF13588">
    <property type="entry name" value="HSDR_N_2"/>
    <property type="match status" value="1"/>
</dbReference>
<keyword evidence="3" id="KW-1185">Reference proteome</keyword>
<comment type="caution">
    <text evidence="2">The sequence shown here is derived from an EMBL/GenBank/DDBJ whole genome shotgun (WGS) entry which is preliminary data.</text>
</comment>
<evidence type="ECO:0000313" key="2">
    <source>
        <dbReference type="EMBL" id="MCJ8501141.1"/>
    </source>
</evidence>
<gene>
    <name evidence="2" type="ORF">MRX98_11205</name>
</gene>
<dbReference type="AlphaFoldDB" id="A0AA41R3W6"/>
<dbReference type="Proteomes" id="UP001165427">
    <property type="component" value="Unassembled WGS sequence"/>
</dbReference>
<dbReference type="InterPro" id="IPR029464">
    <property type="entry name" value="HSDR_N"/>
</dbReference>
<evidence type="ECO:0000313" key="3">
    <source>
        <dbReference type="Proteomes" id="UP001165427"/>
    </source>
</evidence>
<organism evidence="2 3">
    <name type="scientific">Desulfatitalea alkaliphila</name>
    <dbReference type="NCBI Taxonomy" id="2929485"/>
    <lineage>
        <taxon>Bacteria</taxon>
        <taxon>Pseudomonadati</taxon>
        <taxon>Thermodesulfobacteriota</taxon>
        <taxon>Desulfobacteria</taxon>
        <taxon>Desulfobacterales</taxon>
        <taxon>Desulfosarcinaceae</taxon>
        <taxon>Desulfatitalea</taxon>
    </lineage>
</organism>
<dbReference type="EMBL" id="JALJRB010000011">
    <property type="protein sequence ID" value="MCJ8501141.1"/>
    <property type="molecule type" value="Genomic_DNA"/>
</dbReference>
<evidence type="ECO:0000259" key="1">
    <source>
        <dbReference type="Pfam" id="PF13588"/>
    </source>
</evidence>
<accession>A0AA41R3W6</accession>
<protein>
    <submittedName>
        <fullName evidence="2">Type I restriction enzyme HsdR N-terminal domain-containing protein</fullName>
    </submittedName>
</protein>
<proteinExistence type="predicted"/>